<evidence type="ECO:0000256" key="2">
    <source>
        <dbReference type="ARBA" id="ARBA00022737"/>
    </source>
</evidence>
<dbReference type="OrthoDB" id="10251809at2759"/>
<organism evidence="3 4">
    <name type="scientific">Fistulina hepatica ATCC 64428</name>
    <dbReference type="NCBI Taxonomy" id="1128425"/>
    <lineage>
        <taxon>Eukaryota</taxon>
        <taxon>Fungi</taxon>
        <taxon>Dikarya</taxon>
        <taxon>Basidiomycota</taxon>
        <taxon>Agaricomycotina</taxon>
        <taxon>Agaricomycetes</taxon>
        <taxon>Agaricomycetidae</taxon>
        <taxon>Agaricales</taxon>
        <taxon>Fistulinaceae</taxon>
        <taxon>Fistulina</taxon>
    </lineage>
</organism>
<protein>
    <submittedName>
        <fullName evidence="3">Galactose oxidase</fullName>
    </submittedName>
</protein>
<accession>A0A0D7AHZ0</accession>
<dbReference type="Proteomes" id="UP000054144">
    <property type="component" value="Unassembled WGS sequence"/>
</dbReference>
<name>A0A0D7AHZ0_9AGAR</name>
<evidence type="ECO:0000313" key="3">
    <source>
        <dbReference type="EMBL" id="KIY51359.1"/>
    </source>
</evidence>
<dbReference type="Pfam" id="PF24681">
    <property type="entry name" value="Kelch_KLHDC2_KLHL20_DRC7"/>
    <property type="match status" value="1"/>
</dbReference>
<gene>
    <name evidence="3" type="ORF">FISHEDRAFT_37274</name>
</gene>
<proteinExistence type="predicted"/>
<dbReference type="AlphaFoldDB" id="A0A0D7AHZ0"/>
<dbReference type="PANTHER" id="PTHR46093:SF18">
    <property type="entry name" value="FIBRONECTIN TYPE-III DOMAIN-CONTAINING PROTEIN"/>
    <property type="match status" value="1"/>
</dbReference>
<dbReference type="PANTHER" id="PTHR46093">
    <property type="entry name" value="ACYL-COA-BINDING DOMAIN-CONTAINING PROTEIN 5"/>
    <property type="match status" value="1"/>
</dbReference>
<sequence>MYWSRAPMWGHLPIRTMRAHSVTLVDSTAWMFGGCDDRESTSKEVYCFDTDTMQWTHPDVTGDIPPPSRAHTATLVDRKIVVFGGGQNSTYFNSVHILDILTRRWTKPVPHNPNAIAPAPRRAHTAVYYRGKIWIFGGGNGMTALNDVWTLDVSVPGKPLRYTVHELGCVAGKPPCGRGYHATVLVDSRLFVFGGYNAYGGNPFDDVYILDLAASAYLPQVTSFTVGALDAE</sequence>
<keyword evidence="4" id="KW-1185">Reference proteome</keyword>
<reference evidence="3 4" key="1">
    <citation type="journal article" date="2015" name="Fungal Genet. Biol.">
        <title>Evolution of novel wood decay mechanisms in Agaricales revealed by the genome sequences of Fistulina hepatica and Cylindrobasidium torrendii.</title>
        <authorList>
            <person name="Floudas D."/>
            <person name="Held B.W."/>
            <person name="Riley R."/>
            <person name="Nagy L.G."/>
            <person name="Koehler G."/>
            <person name="Ransdell A.S."/>
            <person name="Younus H."/>
            <person name="Chow J."/>
            <person name="Chiniquy J."/>
            <person name="Lipzen A."/>
            <person name="Tritt A."/>
            <person name="Sun H."/>
            <person name="Haridas S."/>
            <person name="LaButti K."/>
            <person name="Ohm R.A."/>
            <person name="Kues U."/>
            <person name="Blanchette R.A."/>
            <person name="Grigoriev I.V."/>
            <person name="Minto R.E."/>
            <person name="Hibbett D.S."/>
        </authorList>
    </citation>
    <scope>NUCLEOTIDE SEQUENCE [LARGE SCALE GENOMIC DNA]</scope>
    <source>
        <strain evidence="3 4">ATCC 64428</strain>
    </source>
</reference>
<evidence type="ECO:0000256" key="1">
    <source>
        <dbReference type="ARBA" id="ARBA00022441"/>
    </source>
</evidence>
<keyword evidence="2" id="KW-0677">Repeat</keyword>
<evidence type="ECO:0000313" key="4">
    <source>
        <dbReference type="Proteomes" id="UP000054144"/>
    </source>
</evidence>
<dbReference type="InterPro" id="IPR015915">
    <property type="entry name" value="Kelch-typ_b-propeller"/>
</dbReference>
<keyword evidence="1" id="KW-0880">Kelch repeat</keyword>
<dbReference type="SUPFAM" id="SSF117281">
    <property type="entry name" value="Kelch motif"/>
    <property type="match status" value="1"/>
</dbReference>
<dbReference type="EMBL" id="KN881666">
    <property type="protein sequence ID" value="KIY51359.1"/>
    <property type="molecule type" value="Genomic_DNA"/>
</dbReference>
<dbReference type="Gene3D" id="2.120.10.80">
    <property type="entry name" value="Kelch-type beta propeller"/>
    <property type="match status" value="2"/>
</dbReference>